<dbReference type="Pfam" id="PF12276">
    <property type="entry name" value="DUF3617"/>
    <property type="match status" value="1"/>
</dbReference>
<evidence type="ECO:0000313" key="2">
    <source>
        <dbReference type="Proteomes" id="UP000092932"/>
    </source>
</evidence>
<reference evidence="1 2" key="1">
    <citation type="submission" date="2016-07" db="EMBL/GenBank/DDBJ databases">
        <title>Complete genome sequence of Altererythrobacter dongtanensis KCTC 22672, a type strain with esterase isolated from tidal flat.</title>
        <authorList>
            <person name="Cheng H."/>
            <person name="Wu Y.-H."/>
            <person name="Zhou P."/>
            <person name="Huo Y.-Y."/>
            <person name="Wang C.-S."/>
            <person name="Xu X.-W."/>
        </authorList>
    </citation>
    <scope>NUCLEOTIDE SEQUENCE [LARGE SCALE GENOMIC DNA]</scope>
    <source>
        <strain evidence="1 2">KCTC 22672</strain>
    </source>
</reference>
<accession>A0A1B2AC77</accession>
<dbReference type="EMBL" id="CP016591">
    <property type="protein sequence ID" value="ANY19747.1"/>
    <property type="molecule type" value="Genomic_DNA"/>
</dbReference>
<evidence type="ECO:0008006" key="3">
    <source>
        <dbReference type="Google" id="ProtNLM"/>
    </source>
</evidence>
<dbReference type="STRING" id="692370.A6F68_01230"/>
<proteinExistence type="predicted"/>
<dbReference type="KEGG" id="ado:A6F68_01230"/>
<name>A0A1B2AC77_9SPHN</name>
<keyword evidence="2" id="KW-1185">Reference proteome</keyword>
<organism evidence="1 2">
    <name type="scientific">Tsuneonella dongtanensis</name>
    <dbReference type="NCBI Taxonomy" id="692370"/>
    <lineage>
        <taxon>Bacteria</taxon>
        <taxon>Pseudomonadati</taxon>
        <taxon>Pseudomonadota</taxon>
        <taxon>Alphaproteobacteria</taxon>
        <taxon>Sphingomonadales</taxon>
        <taxon>Erythrobacteraceae</taxon>
        <taxon>Tsuneonella</taxon>
    </lineage>
</organism>
<dbReference type="Proteomes" id="UP000092932">
    <property type="component" value="Chromosome"/>
</dbReference>
<dbReference type="InterPro" id="IPR022061">
    <property type="entry name" value="DUF3617"/>
</dbReference>
<dbReference type="PROSITE" id="PS51257">
    <property type="entry name" value="PROKAR_LIPOPROTEIN"/>
    <property type="match status" value="1"/>
</dbReference>
<protein>
    <recommendedName>
        <fullName evidence="3">DUF3617 domain-containing protein</fullName>
    </recommendedName>
</protein>
<evidence type="ECO:0000313" key="1">
    <source>
        <dbReference type="EMBL" id="ANY19747.1"/>
    </source>
</evidence>
<gene>
    <name evidence="1" type="ORF">A6F68_01230</name>
</gene>
<sequence>MLRPLSAVAAVLALTACGSEPSEPRTVDEVIAEAGELDSPRPGQYETKVELIEFSIPGLPPQQADQMKSMMGKMQAENNAYCLTEAEAKKGFEDQVRKMTQGEGQMDCQFGRFDVDGGKLDAQLTCKGPQGMTAEMTLDGTTGAESSSMHMTMVQKAAMIPGGEMRMEMKMDSKRVGECLSAGA</sequence>
<dbReference type="AlphaFoldDB" id="A0A1B2AC77"/>